<protein>
    <submittedName>
        <fullName evidence="2">ATP-dependent RNA helicase spindle-E</fullName>
    </submittedName>
</protein>
<organism evidence="2 3">
    <name type="scientific">Durusdinium trenchii</name>
    <dbReference type="NCBI Taxonomy" id="1381693"/>
    <lineage>
        <taxon>Eukaryota</taxon>
        <taxon>Sar</taxon>
        <taxon>Alveolata</taxon>
        <taxon>Dinophyceae</taxon>
        <taxon>Suessiales</taxon>
        <taxon>Symbiodiniaceae</taxon>
        <taxon>Durusdinium</taxon>
    </lineage>
</organism>
<keyword evidence="3" id="KW-1185">Reference proteome</keyword>
<feature type="compositionally biased region" description="Basic and acidic residues" evidence="1">
    <location>
        <begin position="34"/>
        <end position="63"/>
    </location>
</feature>
<proteinExistence type="predicted"/>
<feature type="region of interest" description="Disordered" evidence="1">
    <location>
        <begin position="1"/>
        <end position="75"/>
    </location>
</feature>
<gene>
    <name evidence="2" type="ORF">SCF082_LOCUS49036</name>
</gene>
<keyword evidence="2" id="KW-0347">Helicase</keyword>
<dbReference type="EMBL" id="CAXAMM010042485">
    <property type="protein sequence ID" value="CAK9105197.1"/>
    <property type="molecule type" value="Genomic_DNA"/>
</dbReference>
<evidence type="ECO:0000313" key="2">
    <source>
        <dbReference type="EMBL" id="CAK9105197.1"/>
    </source>
</evidence>
<accession>A0ABP0RXC4</accession>
<keyword evidence="2" id="KW-0067">ATP-binding</keyword>
<sequence>MDNDQNKERKKEKKKDDDDSGEEKEKKEKRERKEKKESDKEQQEKKETKKERSEKKKKEKDLSDSTTASPSTDLMPCDIHQQLHIFNQLTRGKAACPLQIGCSDPTTSSEAEAKVQVTVKRPVHPCELVWEVHAAAEEDQKGRASTVRRGIMDAHSPMGFLCDVADVNQRKEWYACCNHVAYTEGSICFPSGLTVLHQQHLKMFLLTVDPLGANLALKRSRSGAVTHMQMHRRELPLDISVEQLRFVDRFRQALRAAMLHDDAALLESDLLPELRAFCREGETRDLTATTRTKPNPSRGSGKWVQVVRCDLPGAILPNLEPLGIVLERDVPGRDVCRFIHLDLLV</sequence>
<dbReference type="GO" id="GO:0004386">
    <property type="term" value="F:helicase activity"/>
    <property type="evidence" value="ECO:0007669"/>
    <property type="project" value="UniProtKB-KW"/>
</dbReference>
<comment type="caution">
    <text evidence="2">The sequence shown here is derived from an EMBL/GenBank/DDBJ whole genome shotgun (WGS) entry which is preliminary data.</text>
</comment>
<name>A0ABP0RXC4_9DINO</name>
<evidence type="ECO:0000313" key="3">
    <source>
        <dbReference type="Proteomes" id="UP001642464"/>
    </source>
</evidence>
<keyword evidence="2" id="KW-0547">Nucleotide-binding</keyword>
<feature type="compositionally biased region" description="Basic and acidic residues" evidence="1">
    <location>
        <begin position="1"/>
        <end position="28"/>
    </location>
</feature>
<reference evidence="2 3" key="1">
    <citation type="submission" date="2024-02" db="EMBL/GenBank/DDBJ databases">
        <authorList>
            <person name="Chen Y."/>
            <person name="Shah S."/>
            <person name="Dougan E. K."/>
            <person name="Thang M."/>
            <person name="Chan C."/>
        </authorList>
    </citation>
    <scope>NUCLEOTIDE SEQUENCE [LARGE SCALE GENOMIC DNA]</scope>
</reference>
<dbReference type="Proteomes" id="UP001642464">
    <property type="component" value="Unassembled WGS sequence"/>
</dbReference>
<keyword evidence="2" id="KW-0378">Hydrolase</keyword>
<evidence type="ECO:0000256" key="1">
    <source>
        <dbReference type="SAM" id="MobiDB-lite"/>
    </source>
</evidence>